<gene>
    <name evidence="2" type="ORF">P278_24420</name>
</gene>
<dbReference type="RefSeq" id="WP_038267051.1">
    <property type="nucleotide sequence ID" value="NZ_AYXY01000023.1"/>
</dbReference>
<dbReference type="STRING" id="376730.SAMN04487906_3127"/>
<dbReference type="EMBL" id="AYXY01000023">
    <property type="protein sequence ID" value="ETN94499.1"/>
    <property type="molecule type" value="Genomic_DNA"/>
</dbReference>
<evidence type="ECO:0000313" key="2">
    <source>
        <dbReference type="EMBL" id="ETN94499.1"/>
    </source>
</evidence>
<evidence type="ECO:0008006" key="4">
    <source>
        <dbReference type="Google" id="ProtNLM"/>
    </source>
</evidence>
<accession>W2UKH4</accession>
<evidence type="ECO:0000313" key="3">
    <source>
        <dbReference type="Proteomes" id="UP000018850"/>
    </source>
</evidence>
<reference evidence="2 3" key="2">
    <citation type="journal article" date="2016" name="Genome Announc.">
        <title>Draft Genome Sequence of Zhouia amylolytica AD3, Isolated from Tidal Flat Sediment.</title>
        <authorList>
            <person name="Jia B."/>
            <person name="Jin H.M."/>
            <person name="Lee H.J."/>
            <person name="Jeon C.O."/>
        </authorList>
    </citation>
    <scope>NUCLEOTIDE SEQUENCE [LARGE SCALE GENOMIC DNA]</scope>
    <source>
        <strain evidence="2 3">AD3</strain>
    </source>
</reference>
<name>W2UKH4_9FLAO</name>
<dbReference type="InterPro" id="IPR025324">
    <property type="entry name" value="DUF4230"/>
</dbReference>
<sequence>MSDIIQIFLGLFVGAVCMYWLFSTYRLKRSKEVTNTQSVVLLEKIRKVCKLVVVEGEFAEIYDHQQDKGYFFGMISSTKRALLIVKAKVHIGFNLQKLKMEADNKRKRIILHAFPEPEVLSFEPNYKFYDIKDGVLNKFKPDEISQLNEKAREFVMDKIPESGLMDTARKEALETILIIQNIVETIGWKLDYSALEITTNEKLLMKEALKE</sequence>
<dbReference type="eggNOG" id="ENOG502Z9DG">
    <property type="taxonomic scope" value="Bacteria"/>
</dbReference>
<feature type="transmembrane region" description="Helical" evidence="1">
    <location>
        <begin position="6"/>
        <end position="22"/>
    </location>
</feature>
<proteinExistence type="predicted"/>
<keyword evidence="1" id="KW-0812">Transmembrane</keyword>
<protein>
    <recommendedName>
        <fullName evidence="4">DUF4230 domain-containing protein</fullName>
    </recommendedName>
</protein>
<dbReference type="Pfam" id="PF14014">
    <property type="entry name" value="DUF4230"/>
    <property type="match status" value="1"/>
</dbReference>
<dbReference type="Proteomes" id="UP000018850">
    <property type="component" value="Unassembled WGS sequence"/>
</dbReference>
<keyword evidence="3" id="KW-1185">Reference proteome</keyword>
<dbReference type="PATRIC" id="fig|1286632.3.peg.2434"/>
<keyword evidence="1" id="KW-1133">Transmembrane helix</keyword>
<reference evidence="3" key="1">
    <citation type="submission" date="2013-11" db="EMBL/GenBank/DDBJ databases">
        <title>Draft genome sequence from a member of Zhouia, isolated tidal flat.</title>
        <authorList>
            <person name="Jin H."/>
            <person name="Jeon C.O."/>
        </authorList>
    </citation>
    <scope>NUCLEOTIDE SEQUENCE [LARGE SCALE GENOMIC DNA]</scope>
    <source>
        <strain evidence="3">AD3</strain>
    </source>
</reference>
<keyword evidence="1" id="KW-0472">Membrane</keyword>
<organism evidence="2 3">
    <name type="scientific">Zhouia amylolytica AD3</name>
    <dbReference type="NCBI Taxonomy" id="1286632"/>
    <lineage>
        <taxon>Bacteria</taxon>
        <taxon>Pseudomonadati</taxon>
        <taxon>Bacteroidota</taxon>
        <taxon>Flavobacteriia</taxon>
        <taxon>Flavobacteriales</taxon>
        <taxon>Flavobacteriaceae</taxon>
        <taxon>Zhouia</taxon>
    </lineage>
</organism>
<comment type="caution">
    <text evidence="2">The sequence shown here is derived from an EMBL/GenBank/DDBJ whole genome shotgun (WGS) entry which is preliminary data.</text>
</comment>
<dbReference type="AlphaFoldDB" id="W2UKH4"/>
<evidence type="ECO:0000256" key="1">
    <source>
        <dbReference type="SAM" id="Phobius"/>
    </source>
</evidence>